<evidence type="ECO:0000313" key="7">
    <source>
        <dbReference type="Proteomes" id="UP000251577"/>
    </source>
</evidence>
<dbReference type="InterPro" id="IPR001362">
    <property type="entry name" value="Glyco_hydro_32"/>
</dbReference>
<evidence type="ECO:0000313" key="6">
    <source>
        <dbReference type="EMBL" id="RAV32180.1"/>
    </source>
</evidence>
<keyword evidence="7" id="KW-1185">Reference proteome</keyword>
<comment type="caution">
    <text evidence="6">The sequence shown here is derived from an EMBL/GenBank/DDBJ whole genome shotgun (WGS) entry which is preliminary data.</text>
</comment>
<dbReference type="Proteomes" id="UP000251577">
    <property type="component" value="Unassembled WGS sequence"/>
</dbReference>
<evidence type="ECO:0000256" key="1">
    <source>
        <dbReference type="ARBA" id="ARBA00009902"/>
    </source>
</evidence>
<keyword evidence="3 6" id="KW-0378">Hydrolase</keyword>
<dbReference type="SUPFAM" id="SSF75005">
    <property type="entry name" value="Arabinanase/levansucrase/invertase"/>
    <property type="match status" value="1"/>
</dbReference>
<feature type="domain" description="Glycosyl hydrolase family 32 N-terminal" evidence="5">
    <location>
        <begin position="20"/>
        <end position="336"/>
    </location>
</feature>
<sequence>MAQTASQEPTEPRSFRPELHLTAETGVLEAPAGAIVAGGAMHVFQQFRPTAHEGSRWGHQVASGAPYDWDIRDDVLAPRTQDGEVDVLAGSAIEVGPSAAELFFVVATGARSGAEHSEEHGQRHFHIHRARMADVDAHCEISDDPKQVDPTVERLGPIEIEDSAHPIRNLVTPSVIPASEGWIMMALNLLADDDAEIVLLHSADRQHWVLSGVLDLPPEAGLPTARRPYAPRLARIEDQSDGEVYDVVFLTFPGEAGEPEEIAGYVVGHVEGTRFSVRTPFTVLDYGHDFTRPRIIPAPSPLMLGLVGARPSGSGQWANCLSAPRFLSLVDGAIYQDIIGTPSAITGYSDHALLWTGQLDANDGRVDVTIRDAAGGQLVEVGYAAGEVSVTRGNGDSRTAPLAEADSDTLAVFVDGPVCEVFADGGAVSLTSAIPSGTHPAAVVVNTYGDAEVRTAMVTAGQQIQRAQAGLGSPDEQDAFLVAALQADRELSSEWLEENGGGADADE</sequence>
<dbReference type="PANTHER" id="PTHR43101:SF1">
    <property type="entry name" value="BETA-FRUCTOSIDASE"/>
    <property type="match status" value="1"/>
</dbReference>
<dbReference type="InterPro" id="IPR013148">
    <property type="entry name" value="Glyco_hydro_32_N"/>
</dbReference>
<dbReference type="Gene3D" id="2.115.10.20">
    <property type="entry name" value="Glycosyl hydrolase domain, family 43"/>
    <property type="match status" value="1"/>
</dbReference>
<reference evidence="6 7" key="1">
    <citation type="journal article" date="2018" name="Syst. Appl. Microbiol.">
        <title>Corynebacterium heidelbergense sp. nov., isolated from the preen glands of Egyptian geese (Alopochen aegyptiacus).</title>
        <authorList>
            <person name="Braun M.S."/>
            <person name="Wang E."/>
            <person name="Zimmermann S."/>
            <person name="Wink M."/>
        </authorList>
    </citation>
    <scope>NUCLEOTIDE SEQUENCE [LARGE SCALE GENOMIC DNA]</scope>
    <source>
        <strain evidence="6 7">647</strain>
    </source>
</reference>
<dbReference type="GO" id="GO:0004564">
    <property type="term" value="F:beta-fructofuranosidase activity"/>
    <property type="evidence" value="ECO:0007669"/>
    <property type="project" value="UniProtKB-EC"/>
</dbReference>
<dbReference type="Gene3D" id="2.60.120.560">
    <property type="entry name" value="Exo-inulinase, domain 1"/>
    <property type="match status" value="1"/>
</dbReference>
<dbReference type="InterPro" id="IPR023296">
    <property type="entry name" value="Glyco_hydro_beta-prop_sf"/>
</dbReference>
<dbReference type="EMBL" id="QHCV01000034">
    <property type="protein sequence ID" value="RAV32180.1"/>
    <property type="molecule type" value="Genomic_DNA"/>
</dbReference>
<dbReference type="InterPro" id="IPR013320">
    <property type="entry name" value="ConA-like_dom_sf"/>
</dbReference>
<dbReference type="InterPro" id="IPR051214">
    <property type="entry name" value="GH32_Enzymes"/>
</dbReference>
<dbReference type="SMART" id="SM00640">
    <property type="entry name" value="Glyco_32"/>
    <property type="match status" value="1"/>
</dbReference>
<dbReference type="PANTHER" id="PTHR43101">
    <property type="entry name" value="BETA-FRUCTOSIDASE"/>
    <property type="match status" value="1"/>
</dbReference>
<dbReference type="RefSeq" id="WP_113630622.1">
    <property type="nucleotide sequence ID" value="NZ_QHCV01000034.1"/>
</dbReference>
<dbReference type="GO" id="GO:0005975">
    <property type="term" value="P:carbohydrate metabolic process"/>
    <property type="evidence" value="ECO:0007669"/>
    <property type="project" value="InterPro"/>
</dbReference>
<evidence type="ECO:0000256" key="2">
    <source>
        <dbReference type="ARBA" id="ARBA00012758"/>
    </source>
</evidence>
<organism evidence="6 7">
    <name type="scientific">Corynebacterium heidelbergense</name>
    <dbReference type="NCBI Taxonomy" id="2055947"/>
    <lineage>
        <taxon>Bacteria</taxon>
        <taxon>Bacillati</taxon>
        <taxon>Actinomycetota</taxon>
        <taxon>Actinomycetes</taxon>
        <taxon>Mycobacteriales</taxon>
        <taxon>Corynebacteriaceae</taxon>
        <taxon>Corynebacterium</taxon>
    </lineage>
</organism>
<gene>
    <name evidence="6" type="ORF">DLJ54_04530</name>
</gene>
<dbReference type="Pfam" id="PF00251">
    <property type="entry name" value="Glyco_hydro_32N"/>
    <property type="match status" value="1"/>
</dbReference>
<evidence type="ECO:0000256" key="4">
    <source>
        <dbReference type="ARBA" id="ARBA00023295"/>
    </source>
</evidence>
<comment type="similarity">
    <text evidence="1">Belongs to the glycosyl hydrolase 32 family.</text>
</comment>
<dbReference type="SUPFAM" id="SSF49899">
    <property type="entry name" value="Concanavalin A-like lectins/glucanases"/>
    <property type="match status" value="1"/>
</dbReference>
<evidence type="ECO:0000259" key="5">
    <source>
        <dbReference type="Pfam" id="PF00251"/>
    </source>
</evidence>
<name>A0A364V6A2_9CORY</name>
<dbReference type="AlphaFoldDB" id="A0A364V6A2"/>
<evidence type="ECO:0000256" key="3">
    <source>
        <dbReference type="ARBA" id="ARBA00022801"/>
    </source>
</evidence>
<keyword evidence="4" id="KW-0326">Glycosidase</keyword>
<protein>
    <recommendedName>
        <fullName evidence="2">beta-fructofuranosidase</fullName>
        <ecNumber evidence="2">3.2.1.26</ecNumber>
    </recommendedName>
</protein>
<proteinExistence type="inferred from homology"/>
<accession>A0A364V6A2</accession>
<dbReference type="EC" id="3.2.1.26" evidence="2"/>